<dbReference type="Proteomes" id="UP000198939">
    <property type="component" value="Unassembled WGS sequence"/>
</dbReference>
<protein>
    <submittedName>
        <fullName evidence="1">Uncharacterized protein</fullName>
    </submittedName>
</protein>
<dbReference type="EMBL" id="FNXB01000012">
    <property type="protein sequence ID" value="SEH86551.1"/>
    <property type="molecule type" value="Genomic_DNA"/>
</dbReference>
<keyword evidence="4" id="KW-1185">Reference proteome</keyword>
<sequence length="60" mass="6944">MPLQPGHRWAAVPDHEVEHWDFSDRKDPQQASEVACLWFDPESLAQTSGHLGFLQEWELS</sequence>
<reference evidence="1" key="1">
    <citation type="submission" date="2016-10" db="EMBL/GenBank/DDBJ databases">
        <authorList>
            <person name="de Groot N.N."/>
        </authorList>
    </citation>
    <scope>NUCLEOTIDE SEQUENCE [LARGE SCALE GENOMIC DNA]</scope>
    <source>
        <strain evidence="1">CCBAU85039</strain>
    </source>
</reference>
<proteinExistence type="predicted"/>
<evidence type="ECO:0000313" key="2">
    <source>
        <dbReference type="EMBL" id="SEO00535.1"/>
    </source>
</evidence>
<reference evidence="2 4" key="3">
    <citation type="submission" date="2016-10" db="EMBL/GenBank/DDBJ databases">
        <authorList>
            <person name="Varghese N."/>
            <person name="Submissions S."/>
        </authorList>
    </citation>
    <scope>NUCLEOTIDE SEQUENCE [LARGE SCALE GENOMIC DNA]</scope>
    <source>
        <strain evidence="2 4">CGMCC 1.7071</strain>
    </source>
</reference>
<organism evidence="1 3">
    <name type="scientific">Rhizobium tibeticum</name>
    <dbReference type="NCBI Taxonomy" id="501024"/>
    <lineage>
        <taxon>Bacteria</taxon>
        <taxon>Pseudomonadati</taxon>
        <taxon>Pseudomonadota</taxon>
        <taxon>Alphaproteobacteria</taxon>
        <taxon>Hyphomicrobiales</taxon>
        <taxon>Rhizobiaceae</taxon>
        <taxon>Rhizobium/Agrobacterium group</taxon>
        <taxon>Rhizobium</taxon>
    </lineage>
</organism>
<reference evidence="3" key="2">
    <citation type="submission" date="2016-10" db="EMBL/GenBank/DDBJ databases">
        <authorList>
            <person name="Wibberg D."/>
        </authorList>
    </citation>
    <scope>NUCLEOTIDE SEQUENCE [LARGE SCALE GENOMIC DNA]</scope>
</reference>
<evidence type="ECO:0000313" key="4">
    <source>
        <dbReference type="Proteomes" id="UP000198939"/>
    </source>
</evidence>
<name>A0A1H8L605_9HYPH</name>
<accession>A0A1H8L605</accession>
<dbReference type="Proteomes" id="UP000183063">
    <property type="component" value="Unassembled WGS sequence"/>
</dbReference>
<dbReference type="AlphaFoldDB" id="A0A1H8L605"/>
<evidence type="ECO:0000313" key="3">
    <source>
        <dbReference type="Proteomes" id="UP000183063"/>
    </source>
</evidence>
<gene>
    <name evidence="1" type="ORF">RTCCBAU85039_2767</name>
    <name evidence="2" type="ORF">SAMN05216228_1010126</name>
</gene>
<evidence type="ECO:0000313" key="1">
    <source>
        <dbReference type="EMBL" id="SEH86551.1"/>
    </source>
</evidence>
<dbReference type="EMBL" id="FOCV01000010">
    <property type="protein sequence ID" value="SEO00535.1"/>
    <property type="molecule type" value="Genomic_DNA"/>
</dbReference>
<dbReference type="RefSeq" id="WP_177309839.1">
    <property type="nucleotide sequence ID" value="NZ_FNXB01000012.1"/>
</dbReference>